<dbReference type="PANTHER" id="PTHR43462">
    <property type="entry name" value="ALANYL-TRNA EDITING PROTEIN"/>
    <property type="match status" value="1"/>
</dbReference>
<dbReference type="Pfam" id="PF07973">
    <property type="entry name" value="tRNA_SAD"/>
    <property type="match status" value="1"/>
</dbReference>
<reference evidence="6 7" key="1">
    <citation type="submission" date="2015-06" db="EMBL/GenBank/DDBJ databases">
        <title>Draft genome sequence of beer spoilage bacterium Megasphaera cerevisiae type strain 20462.</title>
        <authorList>
            <person name="Kutumbaka K."/>
            <person name="Pasmowitz J."/>
            <person name="Mategko J."/>
            <person name="Reyes D."/>
            <person name="Friedrich A."/>
            <person name="Han S."/>
            <person name="Martens-Habbena W."/>
            <person name="Neal-McKinney J."/>
            <person name="Janagama H.K."/>
            <person name="Nadala C."/>
            <person name="Samadpour M."/>
        </authorList>
    </citation>
    <scope>NUCLEOTIDE SEQUENCE [LARGE SCALE GENOMIC DNA]</scope>
    <source>
        <strain evidence="6 7">DSM 20462</strain>
    </source>
</reference>
<dbReference type="GO" id="GO:0005524">
    <property type="term" value="F:ATP binding"/>
    <property type="evidence" value="ECO:0007669"/>
    <property type="project" value="InterPro"/>
</dbReference>
<keyword evidence="7" id="KW-1185">Reference proteome</keyword>
<organism evidence="6 7">
    <name type="scientific">Megasphaera cerevisiae DSM 20462</name>
    <dbReference type="NCBI Taxonomy" id="1122219"/>
    <lineage>
        <taxon>Bacteria</taxon>
        <taxon>Bacillati</taxon>
        <taxon>Bacillota</taxon>
        <taxon>Negativicutes</taxon>
        <taxon>Veillonellales</taxon>
        <taxon>Veillonellaceae</taxon>
        <taxon>Megasphaera</taxon>
    </lineage>
</organism>
<dbReference type="GO" id="GO:0002161">
    <property type="term" value="F:aminoacyl-tRNA deacylase activity"/>
    <property type="evidence" value="ECO:0007669"/>
    <property type="project" value="UniProtKB-ARBA"/>
</dbReference>
<dbReference type="InterPro" id="IPR018163">
    <property type="entry name" value="Thr/Ala-tRNA-synth_IIc_edit"/>
</dbReference>
<dbReference type="GO" id="GO:0046872">
    <property type="term" value="F:metal ion binding"/>
    <property type="evidence" value="ECO:0007669"/>
    <property type="project" value="UniProtKB-KW"/>
</dbReference>
<dbReference type="OrthoDB" id="9812949at2"/>
<evidence type="ECO:0000256" key="2">
    <source>
        <dbReference type="ARBA" id="ARBA00004496"/>
    </source>
</evidence>
<dbReference type="Proteomes" id="UP000036503">
    <property type="component" value="Unassembled WGS sequence"/>
</dbReference>
<evidence type="ECO:0000259" key="5">
    <source>
        <dbReference type="PROSITE" id="PS50860"/>
    </source>
</evidence>
<dbReference type="GO" id="GO:0005737">
    <property type="term" value="C:cytoplasm"/>
    <property type="evidence" value="ECO:0007669"/>
    <property type="project" value="UniProtKB-SubCell"/>
</dbReference>
<dbReference type="Pfam" id="PF01411">
    <property type="entry name" value="tRNA-synt_2c"/>
    <property type="match status" value="1"/>
</dbReference>
<dbReference type="InParanoid" id="A0A0J6WXI0"/>
<dbReference type="Gene3D" id="2.40.30.130">
    <property type="match status" value="1"/>
</dbReference>
<protein>
    <recommendedName>
        <fullName evidence="5">Alanyl-transfer RNA synthetases family profile domain-containing protein</fullName>
    </recommendedName>
</protein>
<comment type="subcellular location">
    <subcellularLocation>
        <location evidence="2">Cytoplasm</location>
    </subcellularLocation>
</comment>
<dbReference type="InterPro" id="IPR018165">
    <property type="entry name" value="Ala-tRNA-synth_IIc_core"/>
</dbReference>
<dbReference type="PANTHER" id="PTHR43462:SF1">
    <property type="entry name" value="ALANYL-TRNA EDITING PROTEIN AARSD1"/>
    <property type="match status" value="1"/>
</dbReference>
<feature type="domain" description="Alanyl-transfer RNA synthetases family profile" evidence="5">
    <location>
        <begin position="1"/>
        <end position="240"/>
    </location>
</feature>
<dbReference type="GO" id="GO:0004813">
    <property type="term" value="F:alanine-tRNA ligase activity"/>
    <property type="evidence" value="ECO:0007669"/>
    <property type="project" value="InterPro"/>
</dbReference>
<accession>A0A0J6WXI0</accession>
<dbReference type="PATRIC" id="fig|1122219.3.peg.431"/>
<dbReference type="SUPFAM" id="SSF50447">
    <property type="entry name" value="Translation proteins"/>
    <property type="match status" value="1"/>
</dbReference>
<dbReference type="InterPro" id="IPR012947">
    <property type="entry name" value="tRNA_SAD"/>
</dbReference>
<sequence>MTEKLYENDSLARECKAVIMSCESDGELYDIILDRTVLFPEGGGQLSDTGRIESDGTTVAVLHGVEKNGTVIYSCDGPLTPGNTVMVYLNWQRRLDYMQQHCGEHILSYAFWKLFGVNNIGFHMSERMVTIDLDQEITWEQAALAENDANNEIWQNKAVHVSYTTAEKAAGLTMRKKNERIQGPVRVVAIENGDVCTCCGTHPPYTGMIGIIKIIKMIRHHGGMRVEFLCGRWALEMIRSDIQYIEEAGNLLSTKEPLVCKGIRRLQEEMSMLWEEVRQKTEALQLREMDNILAGRVTDSQGNAILTVLEDSYTPQAAKMLLQKLMAVERAVAAIVYRQGERIYYLFGLGPGAQADCRTYIKMANALFNGRGGGSPALCQGSAPVFPEWKQQTKEAFAFLEN</sequence>
<evidence type="ECO:0000256" key="1">
    <source>
        <dbReference type="ARBA" id="ARBA00001947"/>
    </source>
</evidence>
<evidence type="ECO:0000313" key="6">
    <source>
        <dbReference type="EMBL" id="KMO86938.1"/>
    </source>
</evidence>
<evidence type="ECO:0000256" key="4">
    <source>
        <dbReference type="ARBA" id="ARBA00022833"/>
    </source>
</evidence>
<dbReference type="Gene3D" id="3.30.980.10">
    <property type="entry name" value="Threonyl-trna Synthetase, Chain A, domain 2"/>
    <property type="match status" value="1"/>
</dbReference>
<proteinExistence type="predicted"/>
<dbReference type="InterPro" id="IPR018164">
    <property type="entry name" value="Ala-tRNA-synth_IIc_N"/>
</dbReference>
<dbReference type="SUPFAM" id="SSF55186">
    <property type="entry name" value="ThrRS/AlaRS common domain"/>
    <property type="match status" value="1"/>
</dbReference>
<dbReference type="InterPro" id="IPR009000">
    <property type="entry name" value="Transl_B-barrel_sf"/>
</dbReference>
<keyword evidence="4" id="KW-0862">Zinc</keyword>
<evidence type="ECO:0000313" key="7">
    <source>
        <dbReference type="Proteomes" id="UP000036503"/>
    </source>
</evidence>
<dbReference type="SMART" id="SM00863">
    <property type="entry name" value="tRNA_SAD"/>
    <property type="match status" value="1"/>
</dbReference>
<dbReference type="PROSITE" id="PS50860">
    <property type="entry name" value="AA_TRNA_LIGASE_II_ALA"/>
    <property type="match status" value="1"/>
</dbReference>
<name>A0A0J6WXI0_9FIRM</name>
<dbReference type="STRING" id="39029.BSR42_03955"/>
<dbReference type="GO" id="GO:0006419">
    <property type="term" value="P:alanyl-tRNA aminoacylation"/>
    <property type="evidence" value="ECO:0007669"/>
    <property type="project" value="InterPro"/>
</dbReference>
<keyword evidence="3" id="KW-0479">Metal-binding</keyword>
<gene>
    <name evidence="6" type="ORF">AB840_05270</name>
</gene>
<dbReference type="RefSeq" id="WP_048513791.1">
    <property type="nucleotide sequence ID" value="NZ_FUXD01000007.1"/>
</dbReference>
<dbReference type="InterPro" id="IPR051335">
    <property type="entry name" value="Alanyl-tRNA_Editing_Enzymes"/>
</dbReference>
<dbReference type="GO" id="GO:0003676">
    <property type="term" value="F:nucleic acid binding"/>
    <property type="evidence" value="ECO:0007669"/>
    <property type="project" value="InterPro"/>
</dbReference>
<comment type="caution">
    <text evidence="6">The sequence shown here is derived from an EMBL/GenBank/DDBJ whole genome shotgun (WGS) entry which is preliminary data.</text>
</comment>
<dbReference type="Gene3D" id="3.10.310.40">
    <property type="match status" value="1"/>
</dbReference>
<comment type="cofactor">
    <cofactor evidence="1">
        <name>Zn(2+)</name>
        <dbReference type="ChEBI" id="CHEBI:29105"/>
    </cofactor>
</comment>
<dbReference type="EMBL" id="LEKT01000012">
    <property type="protein sequence ID" value="KMO86938.1"/>
    <property type="molecule type" value="Genomic_DNA"/>
</dbReference>
<evidence type="ECO:0000256" key="3">
    <source>
        <dbReference type="ARBA" id="ARBA00022723"/>
    </source>
</evidence>
<dbReference type="AlphaFoldDB" id="A0A0J6WXI0"/>